<comment type="caution">
    <text evidence="2">The sequence shown here is derived from an EMBL/GenBank/DDBJ whole genome shotgun (WGS) entry which is preliminary data.</text>
</comment>
<evidence type="ECO:0000313" key="2">
    <source>
        <dbReference type="EMBL" id="MVQ51111.1"/>
    </source>
</evidence>
<reference evidence="2 3" key="1">
    <citation type="submission" date="2019-12" db="EMBL/GenBank/DDBJ databases">
        <authorList>
            <person name="Huq M.A."/>
        </authorList>
    </citation>
    <scope>NUCLEOTIDE SEQUENCE [LARGE SCALE GENOMIC DNA]</scope>
    <source>
        <strain evidence="2 3">MAH-18</strain>
    </source>
</reference>
<keyword evidence="3" id="KW-1185">Reference proteome</keyword>
<proteinExistence type="predicted"/>
<evidence type="ECO:0000313" key="3">
    <source>
        <dbReference type="Proteomes" id="UP000473525"/>
    </source>
</evidence>
<organism evidence="2 3">
    <name type="scientific">Nocardioides agri</name>
    <dbReference type="NCBI Taxonomy" id="2682843"/>
    <lineage>
        <taxon>Bacteria</taxon>
        <taxon>Bacillati</taxon>
        <taxon>Actinomycetota</taxon>
        <taxon>Actinomycetes</taxon>
        <taxon>Propionibacteriales</taxon>
        <taxon>Nocardioidaceae</taxon>
        <taxon>Nocardioides</taxon>
    </lineage>
</organism>
<dbReference type="RefSeq" id="WP_157344329.1">
    <property type="nucleotide sequence ID" value="NZ_WSEK01000004.1"/>
</dbReference>
<name>A0A6L6XUM9_9ACTN</name>
<dbReference type="Proteomes" id="UP000473525">
    <property type="component" value="Unassembled WGS sequence"/>
</dbReference>
<evidence type="ECO:0000256" key="1">
    <source>
        <dbReference type="SAM" id="MobiDB-lite"/>
    </source>
</evidence>
<dbReference type="AlphaFoldDB" id="A0A6L6XUM9"/>
<feature type="region of interest" description="Disordered" evidence="1">
    <location>
        <begin position="25"/>
        <end position="70"/>
    </location>
</feature>
<gene>
    <name evidence="2" type="ORF">GON03_18170</name>
</gene>
<dbReference type="EMBL" id="WSEK01000004">
    <property type="protein sequence ID" value="MVQ51111.1"/>
    <property type="molecule type" value="Genomic_DNA"/>
</dbReference>
<accession>A0A6L6XUM9</accession>
<feature type="compositionally biased region" description="Pro residues" evidence="1">
    <location>
        <begin position="35"/>
        <end position="53"/>
    </location>
</feature>
<sequence length="207" mass="22489">MSSPSAGTAYLRSVARRAGRVIATSGSRTIAVQAAPPPTPPTPPTPPPPPPLTEPTVLPDLTGVYPPSPPNVPLGSGVTNLLSWQAGEMLCSRGATTLRVTYPSLQPTGFHGYYDYYVDVVFRWDGTNWQAVSVSPWAYQARGFVNSWYYLANGQHVSQNVYQVSAEYRYAVAQYLYDGQYGGYWQPLFATYLTVGGGLNAFICRPG</sequence>
<protein>
    <submittedName>
        <fullName evidence="2">Uncharacterized protein</fullName>
    </submittedName>
</protein>